<dbReference type="PROSITE" id="PS50240">
    <property type="entry name" value="TRYPSIN_DOM"/>
    <property type="match status" value="1"/>
</dbReference>
<dbReference type="GO" id="GO:0004252">
    <property type="term" value="F:serine-type endopeptidase activity"/>
    <property type="evidence" value="ECO:0007669"/>
    <property type="project" value="InterPro"/>
</dbReference>
<name>A0AAV4A4G5_9GAST</name>
<feature type="compositionally biased region" description="Basic and acidic residues" evidence="2">
    <location>
        <begin position="702"/>
        <end position="712"/>
    </location>
</feature>
<proteinExistence type="predicted"/>
<comment type="caution">
    <text evidence="6">The sequence shown here is derived from an EMBL/GenBank/DDBJ whole genome shotgun (WGS) entry which is preliminary data.</text>
</comment>
<evidence type="ECO:0000259" key="4">
    <source>
        <dbReference type="PROSITE" id="PS50022"/>
    </source>
</evidence>
<dbReference type="PROSITE" id="PS00135">
    <property type="entry name" value="TRYPSIN_SER"/>
    <property type="match status" value="1"/>
</dbReference>
<feature type="chain" id="PRO_5043999765" evidence="3">
    <location>
        <begin position="24"/>
        <end position="1272"/>
    </location>
</feature>
<dbReference type="EMBL" id="BLXT01003558">
    <property type="protein sequence ID" value="GFO02093.1"/>
    <property type="molecule type" value="Genomic_DNA"/>
</dbReference>
<evidence type="ECO:0000313" key="7">
    <source>
        <dbReference type="Proteomes" id="UP000735302"/>
    </source>
</evidence>
<dbReference type="Pfam" id="PF00089">
    <property type="entry name" value="Trypsin"/>
    <property type="match status" value="1"/>
</dbReference>
<dbReference type="PROSITE" id="PS01286">
    <property type="entry name" value="FA58C_2"/>
    <property type="match status" value="1"/>
</dbReference>
<keyword evidence="3" id="KW-0732">Signal</keyword>
<dbReference type="InterPro" id="IPR009003">
    <property type="entry name" value="Peptidase_S1_PA"/>
</dbReference>
<feature type="region of interest" description="Disordered" evidence="2">
    <location>
        <begin position="891"/>
        <end position="913"/>
    </location>
</feature>
<feature type="region of interest" description="Disordered" evidence="2">
    <location>
        <begin position="666"/>
        <end position="730"/>
    </location>
</feature>
<feature type="region of interest" description="Disordered" evidence="2">
    <location>
        <begin position="943"/>
        <end position="973"/>
    </location>
</feature>
<reference evidence="6 7" key="1">
    <citation type="journal article" date="2021" name="Elife">
        <title>Chloroplast acquisition without the gene transfer in kleptoplastic sea slugs, Plakobranchus ocellatus.</title>
        <authorList>
            <person name="Maeda T."/>
            <person name="Takahashi S."/>
            <person name="Yoshida T."/>
            <person name="Shimamura S."/>
            <person name="Takaki Y."/>
            <person name="Nagai Y."/>
            <person name="Toyoda A."/>
            <person name="Suzuki Y."/>
            <person name="Arimoto A."/>
            <person name="Ishii H."/>
            <person name="Satoh N."/>
            <person name="Nishiyama T."/>
            <person name="Hasebe M."/>
            <person name="Maruyama T."/>
            <person name="Minagawa J."/>
            <person name="Obokata J."/>
            <person name="Shigenobu S."/>
        </authorList>
    </citation>
    <scope>NUCLEOTIDE SEQUENCE [LARGE SCALE GENOMIC DNA]</scope>
</reference>
<dbReference type="PANTHER" id="PTHR24252">
    <property type="entry name" value="ACROSIN-RELATED"/>
    <property type="match status" value="1"/>
</dbReference>
<dbReference type="Gene3D" id="2.40.10.10">
    <property type="entry name" value="Trypsin-like serine proteases"/>
    <property type="match status" value="2"/>
</dbReference>
<feature type="signal peptide" evidence="3">
    <location>
        <begin position="1"/>
        <end position="23"/>
    </location>
</feature>
<feature type="compositionally biased region" description="Polar residues" evidence="2">
    <location>
        <begin position="777"/>
        <end position="786"/>
    </location>
</feature>
<dbReference type="InterPro" id="IPR008979">
    <property type="entry name" value="Galactose-bd-like_sf"/>
</dbReference>
<dbReference type="FunFam" id="2.40.10.10:FF:000068">
    <property type="entry name" value="transmembrane protease serine 2"/>
    <property type="match status" value="1"/>
</dbReference>
<dbReference type="InterPro" id="IPR033116">
    <property type="entry name" value="TRYPSIN_SER"/>
</dbReference>
<gene>
    <name evidence="6" type="ORF">PoB_002859800</name>
</gene>
<dbReference type="Gene3D" id="2.60.120.260">
    <property type="entry name" value="Galactose-binding domain-like"/>
    <property type="match status" value="1"/>
</dbReference>
<feature type="region of interest" description="Disordered" evidence="2">
    <location>
        <begin position="768"/>
        <end position="788"/>
    </location>
</feature>
<evidence type="ECO:0000259" key="5">
    <source>
        <dbReference type="PROSITE" id="PS50240"/>
    </source>
</evidence>
<keyword evidence="1" id="KW-1015">Disulfide bond</keyword>
<dbReference type="GO" id="GO:0006508">
    <property type="term" value="P:proteolysis"/>
    <property type="evidence" value="ECO:0007669"/>
    <property type="project" value="InterPro"/>
</dbReference>
<protein>
    <submittedName>
        <fullName evidence="6">Suppressor of tumorigenicity 14 protein homolog</fullName>
    </submittedName>
</protein>
<organism evidence="6 7">
    <name type="scientific">Plakobranchus ocellatus</name>
    <dbReference type="NCBI Taxonomy" id="259542"/>
    <lineage>
        <taxon>Eukaryota</taxon>
        <taxon>Metazoa</taxon>
        <taxon>Spiralia</taxon>
        <taxon>Lophotrochozoa</taxon>
        <taxon>Mollusca</taxon>
        <taxon>Gastropoda</taxon>
        <taxon>Heterobranchia</taxon>
        <taxon>Euthyneura</taxon>
        <taxon>Panpulmonata</taxon>
        <taxon>Sacoglossa</taxon>
        <taxon>Placobranchoidea</taxon>
        <taxon>Plakobranchidae</taxon>
        <taxon>Plakobranchus</taxon>
    </lineage>
</organism>
<dbReference type="InterPro" id="IPR001254">
    <property type="entry name" value="Trypsin_dom"/>
</dbReference>
<evidence type="ECO:0000313" key="6">
    <source>
        <dbReference type="EMBL" id="GFO02093.1"/>
    </source>
</evidence>
<feature type="domain" description="Peptidase S1" evidence="5">
    <location>
        <begin position="1030"/>
        <end position="1257"/>
    </location>
</feature>
<dbReference type="InterPro" id="IPR000421">
    <property type="entry name" value="FA58C"/>
</dbReference>
<keyword evidence="7" id="KW-1185">Reference proteome</keyword>
<dbReference type="SMART" id="SM00020">
    <property type="entry name" value="Tryp_SPc"/>
    <property type="match status" value="1"/>
</dbReference>
<evidence type="ECO:0000256" key="3">
    <source>
        <dbReference type="SAM" id="SignalP"/>
    </source>
</evidence>
<dbReference type="InterPro" id="IPR001314">
    <property type="entry name" value="Peptidase_S1A"/>
</dbReference>
<evidence type="ECO:0000256" key="2">
    <source>
        <dbReference type="SAM" id="MobiDB-lite"/>
    </source>
</evidence>
<accession>A0AAV4A4G5</accession>
<dbReference type="PANTHER" id="PTHR24252:SF7">
    <property type="entry name" value="HYALIN"/>
    <property type="match status" value="1"/>
</dbReference>
<dbReference type="AlphaFoldDB" id="A0AAV4A4G5"/>
<feature type="compositionally biased region" description="Polar residues" evidence="2">
    <location>
        <begin position="943"/>
        <end position="954"/>
    </location>
</feature>
<sequence>MDPPVIILCKYTLLLLWWTSVSARLNQMPCRAPLGLRHQVIDQTLTFDLWASSGNAHHARMNSPTPWVPEIVPGDFLLIKTSQPVVLTALHWQGRPNSVSQVTSWTLETSLDCENYRAENYTLSLQELVESSAAIDLKHPEFASCIRLWPTEYTGSGPALRLELLGCIVSNGNDASCAREDKFADHLMDNGNLINFEEERILAWIKVRLVPHVNHNPEITSIFYSRSCDERNWIYLEPSDLTITWLESADKNSTWILHELESPVRARCLRIIAAPTLAVRDIITNRCGLVFLSSKIPLSIFICFANIVYLIFATTQRLSPFPQTWLESADKNSTWILHELESPVRARCLRVIAAPTLAVRDIITNRCGASLLPKVFERNESDQGGTFKDTENPEEGTEQDKEIKHILTEITESFVGLEDSHSAERIAFVRDIPSLSIDTHQYLQELVLNASSETFSPINDSVYPYHSDPLSHMILSRSKLPGLNLTMDDLNVNDNSSQALSEIKIRDKNDSKIQSESEGPMIFNSKTVTEIHPSNHSEMTRLIELMINYSQSDYETTYHSPSPEVTSGTTKVENFTSSQLLSQLLPQARTLTPLSQGENMVTSVDVNDGDKNSTATESAAKELKSSLNEQVTLLKSVHEIYTTSEASRKEQVKSFGTAKLFTTLNPKLSKRGKTNLSNNVSSLGRERGPEKNESISSIENTEIERAEKRGDNSRSTTFNHNNGSLSENINENSMAENYTIDTNFEPKPQQIQENRSILNSGIKIKDSNARSGKKYSIKSTSKTGNEPESIHARMNAAVEEPAVDKSNDNYSESISNSFKSTVDDKSINNSALARDSNNHSSTEHFTNNSMVDQSVHTDLGTLEEQSTVKYTTFGFLLHTDGSDNTTFTFQDSESQAQAKHNRGGNRSLQLHESIDSNYSTTSLKDIVGLEDFENGTAAHNESIQHGTEYNSSIPNGAEFTETNRQRPESSENYTARESLVKEYKHMPKAPHNQSSVSPSFLQPHDFLNPGNSKMECGIKGHRNGARHKRVVSGEQNTPGQWPWLVTLSFLPEFTFTNLSGYKHLCGASLIAPQWLATVAHCFEDGLFKGLNNAQNWEVTLGIHDLAGEEDPPDSRQDRIIEAVYRHPRYDVNKLAYEYDIALIKLDRPVQYTDTVSSICLQDIPDETLEMDCFVSGWGQKSTEYVSDIGDHVLCASVGSDGQDACQGDSGSPLMCERDGRWYLTGIVSAGFECGIKELPGLYTRVSQYLDWIKTTIVDAESAGSSVFDPLAH</sequence>
<dbReference type="CDD" id="cd00190">
    <property type="entry name" value="Tryp_SPc"/>
    <property type="match status" value="1"/>
</dbReference>
<dbReference type="SUPFAM" id="SSF49785">
    <property type="entry name" value="Galactose-binding domain-like"/>
    <property type="match status" value="1"/>
</dbReference>
<dbReference type="SUPFAM" id="SSF50494">
    <property type="entry name" value="Trypsin-like serine proteases"/>
    <property type="match status" value="1"/>
</dbReference>
<evidence type="ECO:0000256" key="1">
    <source>
        <dbReference type="ARBA" id="ARBA00023157"/>
    </source>
</evidence>
<dbReference type="Proteomes" id="UP000735302">
    <property type="component" value="Unassembled WGS sequence"/>
</dbReference>
<dbReference type="InterPro" id="IPR043504">
    <property type="entry name" value="Peptidase_S1_PA_chymotrypsin"/>
</dbReference>
<dbReference type="PRINTS" id="PR00722">
    <property type="entry name" value="CHYMOTRYPSIN"/>
</dbReference>
<feature type="compositionally biased region" description="Polar residues" evidence="2">
    <location>
        <begin position="713"/>
        <end position="730"/>
    </location>
</feature>
<feature type="compositionally biased region" description="Basic and acidic residues" evidence="2">
    <location>
        <begin position="684"/>
        <end position="693"/>
    </location>
</feature>
<dbReference type="PROSITE" id="PS50022">
    <property type="entry name" value="FA58C_3"/>
    <property type="match status" value="1"/>
</dbReference>
<feature type="domain" description="F5/8 type C" evidence="4">
    <location>
        <begin position="30"/>
        <end position="167"/>
    </location>
</feature>